<gene>
    <name evidence="1" type="ORF">SHI21_03895</name>
</gene>
<keyword evidence="2" id="KW-1185">Reference proteome</keyword>
<reference evidence="1 2" key="1">
    <citation type="submission" date="2023-11" db="EMBL/GenBank/DDBJ databases">
        <title>A Novel Polar Bacteriovorax (B. antarcticus) Isolated from the Biocrust in Antarctica.</title>
        <authorList>
            <person name="Mun W."/>
            <person name="Choi S.Y."/>
            <person name="Mitchell R.J."/>
        </authorList>
    </citation>
    <scope>NUCLEOTIDE SEQUENCE [LARGE SCALE GENOMIC DNA]</scope>
    <source>
        <strain evidence="1 2">PP10</strain>
    </source>
</reference>
<dbReference type="EMBL" id="JAYGJQ010000001">
    <property type="protein sequence ID" value="MEA9355325.1"/>
    <property type="molecule type" value="Genomic_DNA"/>
</dbReference>
<name>A0ABU5VTK0_9BACT</name>
<proteinExistence type="predicted"/>
<protein>
    <submittedName>
        <fullName evidence="1">Uncharacterized protein</fullName>
    </submittedName>
</protein>
<evidence type="ECO:0000313" key="2">
    <source>
        <dbReference type="Proteomes" id="UP001302274"/>
    </source>
</evidence>
<dbReference type="Proteomes" id="UP001302274">
    <property type="component" value="Unassembled WGS sequence"/>
</dbReference>
<sequence>MNKDSLLTHFNVPLPVETLENSVKAECRRKAEAFYKVHSSQIDFNVNFEKLELEQFKNDQIVFLDGMAVSHIMTGFILMARAL</sequence>
<dbReference type="RefSeq" id="WP_323574820.1">
    <property type="nucleotide sequence ID" value="NZ_JAYGJQ010000001.1"/>
</dbReference>
<comment type="caution">
    <text evidence="1">The sequence shown here is derived from an EMBL/GenBank/DDBJ whole genome shotgun (WGS) entry which is preliminary data.</text>
</comment>
<organism evidence="1 2">
    <name type="scientific">Bacteriovorax antarcticus</name>
    <dbReference type="NCBI Taxonomy" id="3088717"/>
    <lineage>
        <taxon>Bacteria</taxon>
        <taxon>Pseudomonadati</taxon>
        <taxon>Bdellovibrionota</taxon>
        <taxon>Bacteriovoracia</taxon>
        <taxon>Bacteriovoracales</taxon>
        <taxon>Bacteriovoracaceae</taxon>
        <taxon>Bacteriovorax</taxon>
    </lineage>
</organism>
<evidence type="ECO:0000313" key="1">
    <source>
        <dbReference type="EMBL" id="MEA9355325.1"/>
    </source>
</evidence>
<accession>A0ABU5VTK0</accession>